<evidence type="ECO:0000256" key="4">
    <source>
        <dbReference type="SAM" id="Coils"/>
    </source>
</evidence>
<dbReference type="GO" id="GO:0009307">
    <property type="term" value="P:DNA restriction-modification system"/>
    <property type="evidence" value="ECO:0007669"/>
    <property type="project" value="UniProtKB-KW"/>
</dbReference>
<evidence type="ECO:0000259" key="5">
    <source>
        <dbReference type="Pfam" id="PF01420"/>
    </source>
</evidence>
<dbReference type="Gene3D" id="3.90.220.20">
    <property type="entry name" value="DNA methylase specificity domains"/>
    <property type="match status" value="2"/>
</dbReference>
<keyword evidence="3" id="KW-0238">DNA-binding</keyword>
<feature type="coiled-coil region" evidence="4">
    <location>
        <begin position="144"/>
        <end position="171"/>
    </location>
</feature>
<comment type="similarity">
    <text evidence="1">Belongs to the type-I restriction system S methylase family.</text>
</comment>
<reference evidence="7" key="1">
    <citation type="submission" date="2017-09" db="EMBL/GenBank/DDBJ databases">
        <title>Depth-based differentiation of microbial function through sediment-hosted aquifers and enrichment of novel symbionts in the deep terrestrial subsurface.</title>
        <authorList>
            <person name="Probst A.J."/>
            <person name="Ladd B."/>
            <person name="Jarett J.K."/>
            <person name="Geller-Mcgrath D.E."/>
            <person name="Sieber C.M.K."/>
            <person name="Emerson J.B."/>
            <person name="Anantharaman K."/>
            <person name="Thomas B.C."/>
            <person name="Malmstrom R."/>
            <person name="Stieglmeier M."/>
            <person name="Klingl A."/>
            <person name="Woyke T."/>
            <person name="Ryan C.M."/>
            <person name="Banfield J.F."/>
        </authorList>
    </citation>
    <scope>NUCLEOTIDE SEQUENCE [LARGE SCALE GENOMIC DNA]</scope>
</reference>
<dbReference type="InterPro" id="IPR000055">
    <property type="entry name" value="Restrct_endonuc_typeI_TRD"/>
</dbReference>
<feature type="domain" description="Type I restriction modification DNA specificity" evidence="5">
    <location>
        <begin position="178"/>
        <end position="351"/>
    </location>
</feature>
<dbReference type="PANTHER" id="PTHR30408">
    <property type="entry name" value="TYPE-1 RESTRICTION ENZYME ECOKI SPECIFICITY PROTEIN"/>
    <property type="match status" value="1"/>
</dbReference>
<dbReference type="AlphaFoldDB" id="A0A2M7VGA9"/>
<dbReference type="SUPFAM" id="SSF116734">
    <property type="entry name" value="DNA methylase specificity domain"/>
    <property type="match status" value="2"/>
</dbReference>
<dbReference type="InterPro" id="IPR044946">
    <property type="entry name" value="Restrct_endonuc_typeI_TRD_sf"/>
</dbReference>
<dbReference type="GO" id="GO:0003677">
    <property type="term" value="F:DNA binding"/>
    <property type="evidence" value="ECO:0007669"/>
    <property type="project" value="UniProtKB-KW"/>
</dbReference>
<evidence type="ECO:0000313" key="6">
    <source>
        <dbReference type="EMBL" id="PIZ99726.1"/>
    </source>
</evidence>
<dbReference type="EMBL" id="PFPO01000013">
    <property type="protein sequence ID" value="PIZ99726.1"/>
    <property type="molecule type" value="Genomic_DNA"/>
</dbReference>
<keyword evidence="2" id="KW-0680">Restriction system</keyword>
<organism evidence="6 7">
    <name type="scientific">Candidatus Komeilibacteria bacterium CG_4_10_14_0_2_um_filter_37_10</name>
    <dbReference type="NCBI Taxonomy" id="1974470"/>
    <lineage>
        <taxon>Bacteria</taxon>
        <taxon>Candidatus Komeiliibacteriota</taxon>
    </lineage>
</organism>
<protein>
    <recommendedName>
        <fullName evidence="5">Type I restriction modification DNA specificity domain-containing protein</fullName>
    </recommendedName>
</protein>
<proteinExistence type="inferred from homology"/>
<evidence type="ECO:0000256" key="2">
    <source>
        <dbReference type="ARBA" id="ARBA00022747"/>
    </source>
</evidence>
<evidence type="ECO:0000313" key="7">
    <source>
        <dbReference type="Proteomes" id="UP000230405"/>
    </source>
</evidence>
<feature type="domain" description="Type I restriction modification DNA specificity" evidence="5">
    <location>
        <begin position="4"/>
        <end position="152"/>
    </location>
</feature>
<dbReference type="PANTHER" id="PTHR30408:SF12">
    <property type="entry name" value="TYPE I RESTRICTION ENZYME MJAVIII SPECIFICITY SUBUNIT"/>
    <property type="match status" value="1"/>
</dbReference>
<evidence type="ECO:0000256" key="1">
    <source>
        <dbReference type="ARBA" id="ARBA00010923"/>
    </source>
</evidence>
<name>A0A2M7VGA9_9BACT</name>
<comment type="caution">
    <text evidence="6">The sequence shown here is derived from an EMBL/GenBank/DDBJ whole genome shotgun (WGS) entry which is preliminary data.</text>
</comment>
<dbReference type="Proteomes" id="UP000230405">
    <property type="component" value="Unassembled WGS sequence"/>
</dbReference>
<dbReference type="Pfam" id="PF01420">
    <property type="entry name" value="Methylase_S"/>
    <property type="match status" value="2"/>
</dbReference>
<sequence length="377" mass="42677">MKNNWQTKKIGEICDVDWGNTNLTKKSYITNGKYLACSAAGCDGRINRKEHSKYTPVLSAIGAQCGRMFFPEEDFTAIKNTITLTPKKEIVDNKFLFQLFNSINLPQRGAGQPFISKGDIEAFEIALPTLVEQHRIVKILDEVFEKIAKAKENTEKNLQNSKELFESYLQNIFSNPEKDWEKKRLGEVCEMINRGISPKYVESDGFCVLNQRCVRGHKIDFSLARLHDSTSKKVSIEKYIKIGDVLVNSTGTGTLGRVAQVSVLNGATTVDSHVTIIRPIGNMFYNEFFGYSLIFIEKEIAKRGDGCGGQTELARNTLKKDFKITYPKSITEQKAIVKKLNELFEQTKKLEAIYQQKLDDLEELKKSVLKKAFSGEL</sequence>
<dbReference type="InterPro" id="IPR052021">
    <property type="entry name" value="Type-I_RS_S_subunit"/>
</dbReference>
<keyword evidence="4" id="KW-0175">Coiled coil</keyword>
<evidence type="ECO:0000256" key="3">
    <source>
        <dbReference type="ARBA" id="ARBA00023125"/>
    </source>
</evidence>
<gene>
    <name evidence="6" type="ORF">COX77_00610</name>
</gene>
<accession>A0A2M7VGA9</accession>